<dbReference type="AlphaFoldDB" id="A0A1R3R6F3"/>
<sequence length="268" mass="30670">MTRQILSTEINMKDRMRVAFINAQRQLASYHKDLELRNLRHEETIHELERTKRKFHLVDDLVDAMLLQEDRQLEVDDRSQQITDVILDLEDQMERKYRDALDASHSRITTLEDVNSCRYPSSPSYEVLLTPDLPIEAKTHGTSRIYAALETYDVKGPKLLGLAQQFARAYRMISEAVARRVGTDRHRIKSVYEVVRLKQGWISIQGFVTFVMIRVLETGGGLGMQAVSKLGSEYVLWETDDVVEISGAEKIVLQGEGTWAGSVVGYKL</sequence>
<dbReference type="Proteomes" id="UP000188318">
    <property type="component" value="Unassembled WGS sequence"/>
</dbReference>
<dbReference type="EMBL" id="KV907602">
    <property type="protein sequence ID" value="OOF90065.1"/>
    <property type="molecule type" value="Genomic_DNA"/>
</dbReference>
<proteinExistence type="predicted"/>
<reference evidence="2" key="1">
    <citation type="journal article" date="2017" name="Genome Biol.">
        <title>Comparative genomics reveals high biological diversity and specific adaptations in the industrially and medically important fungal genus Aspergillus.</title>
        <authorList>
            <person name="de Vries R.P."/>
            <person name="Riley R."/>
            <person name="Wiebenga A."/>
            <person name="Aguilar-Osorio G."/>
            <person name="Amillis S."/>
            <person name="Uchima C.A."/>
            <person name="Anderluh G."/>
            <person name="Asadollahi M."/>
            <person name="Askin M."/>
            <person name="Barry K."/>
            <person name="Battaglia E."/>
            <person name="Bayram O."/>
            <person name="Benocci T."/>
            <person name="Braus-Stromeyer S.A."/>
            <person name="Caldana C."/>
            <person name="Canovas D."/>
            <person name="Cerqueira G.C."/>
            <person name="Chen F."/>
            <person name="Chen W."/>
            <person name="Choi C."/>
            <person name="Clum A."/>
            <person name="Dos Santos R.A."/>
            <person name="Damasio A.R."/>
            <person name="Diallinas G."/>
            <person name="Emri T."/>
            <person name="Fekete E."/>
            <person name="Flipphi M."/>
            <person name="Freyberg S."/>
            <person name="Gallo A."/>
            <person name="Gournas C."/>
            <person name="Habgood R."/>
            <person name="Hainaut M."/>
            <person name="Harispe M.L."/>
            <person name="Henrissat B."/>
            <person name="Hilden K.S."/>
            <person name="Hope R."/>
            <person name="Hossain A."/>
            <person name="Karabika E."/>
            <person name="Karaffa L."/>
            <person name="Karanyi Z."/>
            <person name="Krasevec N."/>
            <person name="Kuo A."/>
            <person name="Kusch H."/>
            <person name="LaButti K."/>
            <person name="Lagendijk E.L."/>
            <person name="Lapidus A."/>
            <person name="Levasseur A."/>
            <person name="Lindquist E."/>
            <person name="Lipzen A."/>
            <person name="Logrieco A.F."/>
            <person name="MacCabe A."/>
            <person name="Maekelae M.R."/>
            <person name="Malavazi I."/>
            <person name="Melin P."/>
            <person name="Meyer V."/>
            <person name="Mielnichuk N."/>
            <person name="Miskei M."/>
            <person name="Molnar A.P."/>
            <person name="Mule G."/>
            <person name="Ngan C.Y."/>
            <person name="Orejas M."/>
            <person name="Orosz E."/>
            <person name="Ouedraogo J.P."/>
            <person name="Overkamp K.M."/>
            <person name="Park H.-S."/>
            <person name="Perrone G."/>
            <person name="Piumi F."/>
            <person name="Punt P.J."/>
            <person name="Ram A.F."/>
            <person name="Ramon A."/>
            <person name="Rauscher S."/>
            <person name="Record E."/>
            <person name="Riano-Pachon D.M."/>
            <person name="Robert V."/>
            <person name="Roehrig J."/>
            <person name="Ruller R."/>
            <person name="Salamov A."/>
            <person name="Salih N.S."/>
            <person name="Samson R.A."/>
            <person name="Sandor E."/>
            <person name="Sanguinetti M."/>
            <person name="Schuetze T."/>
            <person name="Sepcic K."/>
            <person name="Shelest E."/>
            <person name="Sherlock G."/>
            <person name="Sophianopoulou V."/>
            <person name="Squina F.M."/>
            <person name="Sun H."/>
            <person name="Susca A."/>
            <person name="Todd R.B."/>
            <person name="Tsang A."/>
            <person name="Unkles S.E."/>
            <person name="van de Wiele N."/>
            <person name="van Rossen-Uffink D."/>
            <person name="Oliveira J.V."/>
            <person name="Vesth T.C."/>
            <person name="Visser J."/>
            <person name="Yu J.-H."/>
            <person name="Zhou M."/>
            <person name="Andersen M.R."/>
            <person name="Archer D.B."/>
            <person name="Baker S.E."/>
            <person name="Benoit I."/>
            <person name="Brakhage A.A."/>
            <person name="Braus G.H."/>
            <person name="Fischer R."/>
            <person name="Frisvad J.C."/>
            <person name="Goldman G.H."/>
            <person name="Houbraken J."/>
            <person name="Oakley B."/>
            <person name="Pocsi I."/>
            <person name="Scazzocchio C."/>
            <person name="Seiboth B."/>
            <person name="vanKuyk P.A."/>
            <person name="Wortman J."/>
            <person name="Dyer P.S."/>
            <person name="Grigoriev I.V."/>
        </authorList>
    </citation>
    <scope>NUCLEOTIDE SEQUENCE [LARGE SCALE GENOMIC DNA]</scope>
    <source>
        <strain evidence="2">ITEM 5010</strain>
    </source>
</reference>
<organism evidence="1 2">
    <name type="scientific">Aspergillus carbonarius (strain ITEM 5010)</name>
    <dbReference type="NCBI Taxonomy" id="602072"/>
    <lineage>
        <taxon>Eukaryota</taxon>
        <taxon>Fungi</taxon>
        <taxon>Dikarya</taxon>
        <taxon>Ascomycota</taxon>
        <taxon>Pezizomycotina</taxon>
        <taxon>Eurotiomycetes</taxon>
        <taxon>Eurotiomycetidae</taxon>
        <taxon>Eurotiales</taxon>
        <taxon>Aspergillaceae</taxon>
        <taxon>Aspergillus</taxon>
        <taxon>Aspergillus subgen. Circumdati</taxon>
    </lineage>
</organism>
<dbReference type="OrthoDB" id="4508923at2759"/>
<accession>A0A1R3R6F3</accession>
<keyword evidence="2" id="KW-1185">Reference proteome</keyword>
<evidence type="ECO:0000313" key="1">
    <source>
        <dbReference type="EMBL" id="OOF90065.1"/>
    </source>
</evidence>
<evidence type="ECO:0000313" key="2">
    <source>
        <dbReference type="Proteomes" id="UP000188318"/>
    </source>
</evidence>
<gene>
    <name evidence="1" type="ORF">ASPCADRAFT_135467</name>
</gene>
<dbReference type="VEuPathDB" id="FungiDB:ASPCADRAFT_135467"/>
<protein>
    <submittedName>
        <fullName evidence="1">Uncharacterized protein</fullName>
    </submittedName>
</protein>
<name>A0A1R3R6F3_ASPC5</name>